<dbReference type="PROSITE" id="PS51846">
    <property type="entry name" value="CNNM"/>
    <property type="match status" value="1"/>
</dbReference>
<dbReference type="EMBL" id="JBHTLU010000045">
    <property type="protein sequence ID" value="MFD1224470.1"/>
    <property type="molecule type" value="Genomic_DNA"/>
</dbReference>
<dbReference type="InterPro" id="IPR002550">
    <property type="entry name" value="CNNM"/>
</dbReference>
<proteinExistence type="inferred from homology"/>
<evidence type="ECO:0000259" key="13">
    <source>
        <dbReference type="PROSITE" id="PS51846"/>
    </source>
</evidence>
<feature type="transmembrane region" description="Helical" evidence="11">
    <location>
        <begin position="12"/>
        <end position="33"/>
    </location>
</feature>
<dbReference type="Gene3D" id="3.10.580.10">
    <property type="entry name" value="CBS-domain"/>
    <property type="match status" value="1"/>
</dbReference>
<dbReference type="InterPro" id="IPR005170">
    <property type="entry name" value="Transptr-assoc_dom"/>
</dbReference>
<evidence type="ECO:0000256" key="10">
    <source>
        <dbReference type="PROSITE-ProRule" id="PRU01193"/>
    </source>
</evidence>
<feature type="domain" description="CNNM transmembrane" evidence="13">
    <location>
        <begin position="4"/>
        <end position="207"/>
    </location>
</feature>
<dbReference type="PROSITE" id="PS51371">
    <property type="entry name" value="CBS"/>
    <property type="match status" value="2"/>
</dbReference>
<keyword evidence="3" id="KW-1003">Cell membrane</keyword>
<feature type="domain" description="CBS" evidence="12">
    <location>
        <begin position="288"/>
        <end position="345"/>
    </location>
</feature>
<name>A0ABW3UXV6_9BACL</name>
<evidence type="ECO:0000256" key="7">
    <source>
        <dbReference type="ARBA" id="ARBA00023122"/>
    </source>
</evidence>
<evidence type="ECO:0000256" key="3">
    <source>
        <dbReference type="ARBA" id="ARBA00022475"/>
    </source>
</evidence>
<dbReference type="InterPro" id="IPR044751">
    <property type="entry name" value="Ion_transp-like_CBS"/>
</dbReference>
<comment type="caution">
    <text evidence="14">The sequence shown here is derived from an EMBL/GenBank/DDBJ whole genome shotgun (WGS) entry which is preliminary data.</text>
</comment>
<gene>
    <name evidence="14" type="ORF">ACFQ4B_30620</name>
</gene>
<keyword evidence="5" id="KW-0677">Repeat</keyword>
<feature type="transmembrane region" description="Helical" evidence="11">
    <location>
        <begin position="61"/>
        <end position="83"/>
    </location>
</feature>
<keyword evidence="7 9" id="KW-0129">CBS domain</keyword>
<keyword evidence="6 10" id="KW-1133">Transmembrane helix</keyword>
<dbReference type="Gene3D" id="3.30.465.10">
    <property type="match status" value="1"/>
</dbReference>
<reference evidence="15" key="1">
    <citation type="journal article" date="2019" name="Int. J. Syst. Evol. Microbiol.">
        <title>The Global Catalogue of Microorganisms (GCM) 10K type strain sequencing project: providing services to taxonomists for standard genome sequencing and annotation.</title>
        <authorList>
            <consortium name="The Broad Institute Genomics Platform"/>
            <consortium name="The Broad Institute Genome Sequencing Center for Infectious Disease"/>
            <person name="Wu L."/>
            <person name="Ma J."/>
        </authorList>
    </citation>
    <scope>NUCLEOTIDE SEQUENCE [LARGE SCALE GENOMIC DNA]</scope>
    <source>
        <strain evidence="15">CCUG 53270</strain>
    </source>
</reference>
<evidence type="ECO:0000256" key="1">
    <source>
        <dbReference type="ARBA" id="ARBA00004651"/>
    </source>
</evidence>
<evidence type="ECO:0000256" key="4">
    <source>
        <dbReference type="ARBA" id="ARBA00022692"/>
    </source>
</evidence>
<dbReference type="SMART" id="SM01091">
    <property type="entry name" value="CorC_HlyC"/>
    <property type="match status" value="1"/>
</dbReference>
<comment type="subcellular location">
    <subcellularLocation>
        <location evidence="1">Cell membrane</location>
        <topology evidence="1">Multi-pass membrane protein</topology>
    </subcellularLocation>
</comment>
<evidence type="ECO:0000259" key="12">
    <source>
        <dbReference type="PROSITE" id="PS51371"/>
    </source>
</evidence>
<dbReference type="Pfam" id="PF00571">
    <property type="entry name" value="CBS"/>
    <property type="match status" value="2"/>
</dbReference>
<dbReference type="CDD" id="cd04590">
    <property type="entry name" value="CBS_pair_CorC_HlyC_assoc"/>
    <property type="match status" value="1"/>
</dbReference>
<sequence length="440" mass="50058">MSSDPLPLLWNLVLILVLILLNGFFVAVEFAMVKVRNSRIETLAKDGNTSAKFAQKITSNLNAYLSACQLGITLASLALGWVGEPTVSRIIEPVLKDFGFNDTLIHTISFIISFSVITTLHITLGEQFPKTYAIRKPEQITMMSAGPMILFYKIMFPFNWLLNTISNWMLRKAGIEVTSEHDSAHTEEEIRVLMKESHKNGLIDNTELTLVDNIFEFTETNAREIMIPRTDMGCLYVQMSFEENMKIALDEMRTRYPVCDPDKDNIIGFVHIKDLLKANANSADIRKVIRPITKVPESMPISNLLKLMQKKRAQIALLIDEYGGTSGMVTLEDIIEEIVGEIQDEFDTDERPVLEQKDERTFSIDGRMLIDEVNDRFGTEIDTEDYDTIGGWVYSHIEIPPKKGQKIAYNDQYEFIVEETDELRVSRIIVKKLSVETLTA</sequence>
<dbReference type="PANTHER" id="PTHR43099">
    <property type="entry name" value="UPF0053 PROTEIN YRKA"/>
    <property type="match status" value="1"/>
</dbReference>
<evidence type="ECO:0000256" key="8">
    <source>
        <dbReference type="ARBA" id="ARBA00023136"/>
    </source>
</evidence>
<dbReference type="InterPro" id="IPR046342">
    <property type="entry name" value="CBS_dom_sf"/>
</dbReference>
<keyword evidence="4 10" id="KW-0812">Transmembrane</keyword>
<evidence type="ECO:0000256" key="6">
    <source>
        <dbReference type="ARBA" id="ARBA00022989"/>
    </source>
</evidence>
<dbReference type="InterPro" id="IPR051676">
    <property type="entry name" value="UPF0053_domain"/>
</dbReference>
<evidence type="ECO:0000256" key="11">
    <source>
        <dbReference type="SAM" id="Phobius"/>
    </source>
</evidence>
<accession>A0ABW3UXV6</accession>
<dbReference type="SUPFAM" id="SSF54631">
    <property type="entry name" value="CBS-domain pair"/>
    <property type="match status" value="1"/>
</dbReference>
<dbReference type="InterPro" id="IPR016169">
    <property type="entry name" value="FAD-bd_PCMH_sub2"/>
</dbReference>
<dbReference type="PANTHER" id="PTHR43099:SF2">
    <property type="entry name" value="UPF0053 PROTEIN YRKA"/>
    <property type="match status" value="1"/>
</dbReference>
<evidence type="ECO:0000256" key="2">
    <source>
        <dbReference type="ARBA" id="ARBA00006337"/>
    </source>
</evidence>
<evidence type="ECO:0000313" key="14">
    <source>
        <dbReference type="EMBL" id="MFD1224470.1"/>
    </source>
</evidence>
<protein>
    <submittedName>
        <fullName evidence="14">Hemolysin family protein</fullName>
    </submittedName>
</protein>
<dbReference type="SUPFAM" id="SSF56176">
    <property type="entry name" value="FAD-binding/transporter-associated domain-like"/>
    <property type="match status" value="1"/>
</dbReference>
<comment type="similarity">
    <text evidence="2">Belongs to the UPF0053 family.</text>
</comment>
<dbReference type="Proteomes" id="UP001597180">
    <property type="component" value="Unassembled WGS sequence"/>
</dbReference>
<evidence type="ECO:0000256" key="5">
    <source>
        <dbReference type="ARBA" id="ARBA00022737"/>
    </source>
</evidence>
<feature type="domain" description="CBS" evidence="12">
    <location>
        <begin position="226"/>
        <end position="285"/>
    </location>
</feature>
<dbReference type="Pfam" id="PF03471">
    <property type="entry name" value="CorC_HlyC"/>
    <property type="match status" value="1"/>
</dbReference>
<feature type="transmembrane region" description="Helical" evidence="11">
    <location>
        <begin position="145"/>
        <end position="162"/>
    </location>
</feature>
<dbReference type="Pfam" id="PF01595">
    <property type="entry name" value="CNNM"/>
    <property type="match status" value="1"/>
</dbReference>
<feature type="transmembrane region" description="Helical" evidence="11">
    <location>
        <begin position="103"/>
        <end position="124"/>
    </location>
</feature>
<organism evidence="14 15">
    <name type="scientific">Paenibacillus vulneris</name>
    <dbReference type="NCBI Taxonomy" id="1133364"/>
    <lineage>
        <taxon>Bacteria</taxon>
        <taxon>Bacillati</taxon>
        <taxon>Bacillota</taxon>
        <taxon>Bacilli</taxon>
        <taxon>Bacillales</taxon>
        <taxon>Paenibacillaceae</taxon>
        <taxon>Paenibacillus</taxon>
    </lineage>
</organism>
<dbReference type="RefSeq" id="WP_256865366.1">
    <property type="nucleotide sequence ID" value="NZ_BAABJG010000004.1"/>
</dbReference>
<evidence type="ECO:0000256" key="9">
    <source>
        <dbReference type="PROSITE-ProRule" id="PRU00703"/>
    </source>
</evidence>
<dbReference type="InterPro" id="IPR000644">
    <property type="entry name" value="CBS_dom"/>
</dbReference>
<keyword evidence="15" id="KW-1185">Reference proteome</keyword>
<keyword evidence="8 10" id="KW-0472">Membrane</keyword>
<dbReference type="InterPro" id="IPR036318">
    <property type="entry name" value="FAD-bd_PCMH-like_sf"/>
</dbReference>
<evidence type="ECO:0000313" key="15">
    <source>
        <dbReference type="Proteomes" id="UP001597180"/>
    </source>
</evidence>